<evidence type="ECO:0000256" key="4">
    <source>
        <dbReference type="ARBA" id="ARBA00022670"/>
    </source>
</evidence>
<dbReference type="Pfam" id="PF00089">
    <property type="entry name" value="Trypsin"/>
    <property type="match status" value="1"/>
</dbReference>
<dbReference type="SUPFAM" id="SSF50494">
    <property type="entry name" value="Trypsin-like serine proteases"/>
    <property type="match status" value="1"/>
</dbReference>
<keyword evidence="9" id="KW-1015">Disulfide bond</keyword>
<evidence type="ECO:0000256" key="13">
    <source>
        <dbReference type="ARBA" id="ARBA00055534"/>
    </source>
</evidence>
<evidence type="ECO:0000256" key="7">
    <source>
        <dbReference type="ARBA" id="ARBA00022825"/>
    </source>
</evidence>
<dbReference type="PRINTS" id="PR00722">
    <property type="entry name" value="CHYMOTRYPSIN"/>
</dbReference>
<dbReference type="FunFam" id="2.40.10.10:FF:000068">
    <property type="entry name" value="transmembrane protease serine 2"/>
    <property type="match status" value="1"/>
</dbReference>
<dbReference type="PANTHER" id="PTHR24276:SF97">
    <property type="entry name" value="GH13245P2-RELATED"/>
    <property type="match status" value="1"/>
</dbReference>
<feature type="domain" description="Peptidase S1" evidence="16">
    <location>
        <begin position="36"/>
        <end position="264"/>
    </location>
</feature>
<dbReference type="InterPro" id="IPR009003">
    <property type="entry name" value="Peptidase_S1_PA"/>
</dbReference>
<organism evidence="17 18">
    <name type="scientific">Spodoptera littoralis</name>
    <name type="common">Egyptian cotton leafworm</name>
    <dbReference type="NCBI Taxonomy" id="7109"/>
    <lineage>
        <taxon>Eukaryota</taxon>
        <taxon>Metazoa</taxon>
        <taxon>Ecdysozoa</taxon>
        <taxon>Arthropoda</taxon>
        <taxon>Hexapoda</taxon>
        <taxon>Insecta</taxon>
        <taxon>Pterygota</taxon>
        <taxon>Neoptera</taxon>
        <taxon>Endopterygota</taxon>
        <taxon>Lepidoptera</taxon>
        <taxon>Glossata</taxon>
        <taxon>Ditrysia</taxon>
        <taxon>Noctuoidea</taxon>
        <taxon>Noctuidae</taxon>
        <taxon>Amphipyrinae</taxon>
        <taxon>Spodoptera</taxon>
    </lineage>
</organism>
<dbReference type="AlphaFoldDB" id="A0A9P0IDH9"/>
<evidence type="ECO:0000313" key="17">
    <source>
        <dbReference type="EMBL" id="CAH1644758.1"/>
    </source>
</evidence>
<dbReference type="InterPro" id="IPR001254">
    <property type="entry name" value="Trypsin_dom"/>
</dbReference>
<name>A0A9P0IDH9_SPOLI</name>
<evidence type="ECO:0000256" key="2">
    <source>
        <dbReference type="ARBA" id="ARBA00007664"/>
    </source>
</evidence>
<dbReference type="GO" id="GO:0006508">
    <property type="term" value="P:proteolysis"/>
    <property type="evidence" value="ECO:0007669"/>
    <property type="project" value="UniProtKB-KW"/>
</dbReference>
<keyword evidence="6" id="KW-0378">Hydrolase</keyword>
<feature type="signal peptide" evidence="15">
    <location>
        <begin position="1"/>
        <end position="23"/>
    </location>
</feature>
<keyword evidence="5" id="KW-0222">Digestion</keyword>
<evidence type="ECO:0000256" key="12">
    <source>
        <dbReference type="ARBA" id="ARBA00038868"/>
    </source>
</evidence>
<proteinExistence type="inferred from homology"/>
<dbReference type="GO" id="GO:0004252">
    <property type="term" value="F:serine-type endopeptidase activity"/>
    <property type="evidence" value="ECO:0007669"/>
    <property type="project" value="UniProtKB-EC"/>
</dbReference>
<keyword evidence="4" id="KW-0645">Protease</keyword>
<evidence type="ECO:0000256" key="15">
    <source>
        <dbReference type="SAM" id="SignalP"/>
    </source>
</evidence>
<dbReference type="Proteomes" id="UP001153321">
    <property type="component" value="Chromosome 5"/>
</dbReference>
<dbReference type="InterPro" id="IPR001314">
    <property type="entry name" value="Peptidase_S1A"/>
</dbReference>
<keyword evidence="10" id="KW-1199">Hemostasis impairing toxin</keyword>
<reference evidence="17" key="1">
    <citation type="submission" date="2022-02" db="EMBL/GenBank/DDBJ databases">
        <authorList>
            <person name="King R."/>
        </authorList>
    </citation>
    <scope>NUCLEOTIDE SEQUENCE</scope>
</reference>
<dbReference type="PROSITE" id="PS50240">
    <property type="entry name" value="TRYPSIN_DOM"/>
    <property type="match status" value="1"/>
</dbReference>
<keyword evidence="3" id="KW-0800">Toxin</keyword>
<keyword evidence="7" id="KW-0720">Serine protease</keyword>
<evidence type="ECO:0000259" key="16">
    <source>
        <dbReference type="PROSITE" id="PS50240"/>
    </source>
</evidence>
<evidence type="ECO:0000256" key="14">
    <source>
        <dbReference type="ARBA" id="ARBA00084094"/>
    </source>
</evidence>
<evidence type="ECO:0000256" key="11">
    <source>
        <dbReference type="ARBA" id="ARBA00036320"/>
    </source>
</evidence>
<evidence type="ECO:0000256" key="10">
    <source>
        <dbReference type="ARBA" id="ARBA00023240"/>
    </source>
</evidence>
<feature type="chain" id="PRO_5040409450" description="trypsin" evidence="15">
    <location>
        <begin position="24"/>
        <end position="292"/>
    </location>
</feature>
<dbReference type="EMBL" id="LR824536">
    <property type="protein sequence ID" value="CAH1644758.1"/>
    <property type="molecule type" value="Genomic_DNA"/>
</dbReference>
<comment type="subcellular location">
    <subcellularLocation>
        <location evidence="1">Secreted</location>
        <location evidence="1">Extracellular space</location>
    </subcellularLocation>
</comment>
<evidence type="ECO:0000256" key="5">
    <source>
        <dbReference type="ARBA" id="ARBA00022757"/>
    </source>
</evidence>
<comment type="similarity">
    <text evidence="2">Belongs to the peptidase S1 family.</text>
</comment>
<dbReference type="SMART" id="SM00020">
    <property type="entry name" value="Tryp_SPc"/>
    <property type="match status" value="1"/>
</dbReference>
<comment type="catalytic activity">
    <reaction evidence="11">
        <text>Preferential cleavage: Arg-|-Xaa, Lys-|-Xaa.</text>
        <dbReference type="EC" id="3.4.21.4"/>
    </reaction>
</comment>
<evidence type="ECO:0000256" key="8">
    <source>
        <dbReference type="ARBA" id="ARBA00023145"/>
    </source>
</evidence>
<gene>
    <name evidence="17" type="ORF">SPLIT_LOCUS10111</name>
</gene>
<dbReference type="InterPro" id="IPR050430">
    <property type="entry name" value="Peptidase_S1"/>
</dbReference>
<evidence type="ECO:0000256" key="6">
    <source>
        <dbReference type="ARBA" id="ARBA00022801"/>
    </source>
</evidence>
<evidence type="ECO:0000256" key="3">
    <source>
        <dbReference type="ARBA" id="ARBA00022656"/>
    </source>
</evidence>
<evidence type="ECO:0000256" key="9">
    <source>
        <dbReference type="ARBA" id="ARBA00023157"/>
    </source>
</evidence>
<dbReference type="CDD" id="cd00190">
    <property type="entry name" value="Tryp_SPc"/>
    <property type="match status" value="1"/>
</dbReference>
<keyword evidence="18" id="KW-1185">Reference proteome</keyword>
<dbReference type="GO" id="GO:0007586">
    <property type="term" value="P:digestion"/>
    <property type="evidence" value="ECO:0007669"/>
    <property type="project" value="UniProtKB-KW"/>
</dbReference>
<protein>
    <recommendedName>
        <fullName evidence="12">trypsin</fullName>
        <ecNumber evidence="12">3.4.21.4</ecNumber>
    </recommendedName>
</protein>
<keyword evidence="8" id="KW-0865">Zymogen</keyword>
<sequence length="292" mass="33528">MLKKNFRIFFMLTFFSVNSYSEAKHRLKKKDFGPNIVGGKAVSLAKYPHAVQFLNYGAMCGGVIINCWSVLTSAHCLENNRDIEEMVILVGLRHIYDFKAKRHLLQSYVVHDNYDKDIPFSNDIAILFVKKPIKFWKIAKRAILVDNNQWMSAKENKFVVTGRGWTKYNVSSSKTTKYLMMTVLRYIPAKKCSRLHNMALSPDMFCLYGDGKRDSCRGDSGGGVLWRGKLVGLASHGDGCAMKDKPSVYTNLWYLKGWIEEQLREFIVIYCQHKSKKGKDKSKKGNIKHPYV</sequence>
<dbReference type="GO" id="GO:0005576">
    <property type="term" value="C:extracellular region"/>
    <property type="evidence" value="ECO:0007669"/>
    <property type="project" value="UniProtKB-SubCell"/>
</dbReference>
<accession>A0A9P0IDH9</accession>
<keyword evidence="14" id="KW-1205">Fibrinolytic toxin</keyword>
<evidence type="ECO:0000256" key="1">
    <source>
        <dbReference type="ARBA" id="ARBA00004239"/>
    </source>
</evidence>
<dbReference type="PANTHER" id="PTHR24276">
    <property type="entry name" value="POLYSERASE-RELATED"/>
    <property type="match status" value="1"/>
</dbReference>
<dbReference type="InterPro" id="IPR043504">
    <property type="entry name" value="Peptidase_S1_PA_chymotrypsin"/>
</dbReference>
<keyword evidence="15" id="KW-0732">Signal</keyword>
<dbReference type="EC" id="3.4.21.4" evidence="12"/>
<comment type="function">
    <text evidence="13">Fibrinolytic activity; shows preferential cleavage of Arg-Gly bonds in all three fibrinogen chains. Contact with the caterpillars causes severe bleeding, due the anticoagulant effect of the protein.</text>
</comment>
<evidence type="ECO:0000313" key="18">
    <source>
        <dbReference type="Proteomes" id="UP001153321"/>
    </source>
</evidence>
<dbReference type="Gene3D" id="2.40.10.10">
    <property type="entry name" value="Trypsin-like serine proteases"/>
    <property type="match status" value="1"/>
</dbReference>
<dbReference type="GO" id="GO:0090729">
    <property type="term" value="F:toxin activity"/>
    <property type="evidence" value="ECO:0007669"/>
    <property type="project" value="UniProtKB-KW"/>
</dbReference>